<accession>A0A6I6MPA3</accession>
<dbReference type="GO" id="GO:0016020">
    <property type="term" value="C:membrane"/>
    <property type="evidence" value="ECO:0007669"/>
    <property type="project" value="UniProtKB-SubCell"/>
</dbReference>
<protein>
    <submittedName>
        <fullName evidence="7">Dicarboxylic acid uptake system A</fullName>
    </submittedName>
</protein>
<keyword evidence="3 5" id="KW-1133">Transmembrane helix</keyword>
<evidence type="ECO:0000256" key="2">
    <source>
        <dbReference type="ARBA" id="ARBA00022692"/>
    </source>
</evidence>
<feature type="transmembrane region" description="Helical" evidence="5">
    <location>
        <begin position="79"/>
        <end position="99"/>
    </location>
</feature>
<dbReference type="PANTHER" id="PTHR11814">
    <property type="entry name" value="SULFATE TRANSPORTER"/>
    <property type="match status" value="1"/>
</dbReference>
<dbReference type="CDD" id="cd07042">
    <property type="entry name" value="STAS_SulP_like_sulfate_transporter"/>
    <property type="match status" value="1"/>
</dbReference>
<evidence type="ECO:0000256" key="5">
    <source>
        <dbReference type="SAM" id="Phobius"/>
    </source>
</evidence>
<reference evidence="8" key="1">
    <citation type="submission" date="2019-12" db="EMBL/GenBank/DDBJ databases">
        <title>Complete genome of Terracaulis silvestris 0127_4.</title>
        <authorList>
            <person name="Vieira S."/>
            <person name="Riedel T."/>
            <person name="Sproer C."/>
            <person name="Pascual J."/>
            <person name="Boedeker C."/>
            <person name="Overmann J."/>
        </authorList>
    </citation>
    <scope>NUCLEOTIDE SEQUENCE [LARGE SCALE GENOMIC DNA]</scope>
    <source>
        <strain evidence="8">0127_4</strain>
    </source>
</reference>
<dbReference type="InterPro" id="IPR001902">
    <property type="entry name" value="SLC26A/SulP_fam"/>
</dbReference>
<evidence type="ECO:0000256" key="3">
    <source>
        <dbReference type="ARBA" id="ARBA00022989"/>
    </source>
</evidence>
<keyword evidence="2 5" id="KW-0812">Transmembrane</keyword>
<dbReference type="Pfam" id="PF00916">
    <property type="entry name" value="Sulfate_transp"/>
    <property type="match status" value="1"/>
</dbReference>
<evidence type="ECO:0000259" key="6">
    <source>
        <dbReference type="PROSITE" id="PS50801"/>
    </source>
</evidence>
<proteinExistence type="predicted"/>
<feature type="transmembrane region" description="Helical" evidence="5">
    <location>
        <begin position="105"/>
        <end position="121"/>
    </location>
</feature>
<dbReference type="Proteomes" id="UP000431269">
    <property type="component" value="Chromosome"/>
</dbReference>
<dbReference type="PROSITE" id="PS50801">
    <property type="entry name" value="STAS"/>
    <property type="match status" value="1"/>
</dbReference>
<gene>
    <name evidence="7" type="primary">dauA</name>
    <name evidence="7" type="ORF">DSM104635_02020</name>
</gene>
<feature type="domain" description="STAS" evidence="6">
    <location>
        <begin position="495"/>
        <end position="603"/>
    </location>
</feature>
<dbReference type="InterPro" id="IPR011547">
    <property type="entry name" value="SLC26A/SulP_dom"/>
</dbReference>
<feature type="transmembrane region" description="Helical" evidence="5">
    <location>
        <begin position="227"/>
        <end position="245"/>
    </location>
</feature>
<evidence type="ECO:0000256" key="1">
    <source>
        <dbReference type="ARBA" id="ARBA00004141"/>
    </source>
</evidence>
<feature type="transmembrane region" description="Helical" evidence="5">
    <location>
        <begin position="434"/>
        <end position="463"/>
    </location>
</feature>
<evidence type="ECO:0000313" key="7">
    <source>
        <dbReference type="EMBL" id="QGZ95176.1"/>
    </source>
</evidence>
<dbReference type="SUPFAM" id="SSF52091">
    <property type="entry name" value="SpoIIaa-like"/>
    <property type="match status" value="1"/>
</dbReference>
<dbReference type="KEGG" id="tsv:DSM104635_02020"/>
<dbReference type="Pfam" id="PF01740">
    <property type="entry name" value="STAS"/>
    <property type="match status" value="1"/>
</dbReference>
<feature type="transmembrane region" description="Helical" evidence="5">
    <location>
        <begin position="303"/>
        <end position="326"/>
    </location>
</feature>
<sequence>MLATTLSGAQLFRWVTAQVAAPLADSGAAASIFLILMTNPTASGATPSAPPQDWRTFIPKSITVIAQEGYSLAKLRADAVAGLTVAIVAAPLAMAIAIASGVTPAQGLITAVVAGFLISALGGSRFQIGGPTGAFIVVVYGVVHQYGYDGLALATMMAGAILVVAGLLRVGTWIKYIPEPVVTGFTAGIAVIIFTSQIRDLLGLSMQEVPADFIEKIAAFWAARETVAAPAIAVAAGALAVILLINRHLPRWPGMLIAVAGATLAVWALDLPVETIGTRFGADAATTLPPFAVPEISVARMQLLLPSALTIAFLAGVESLLSAMVADGMTGRRHRSNCEIVAQGVANLVSPLFGGISATGAIARTATNIRAGAQTPIAGMFHSLYLLIFVLGAGPLLAYVPLAALAAVLTVVAWNMSEQERFRHLLRGLSGDRAVLLATFLLTVLVDLTMAIEVGVVLAAIIFMHRMAEASAVERGVSLIERDQDDFAQAGREAYQARAELPAGVESFELRGPLFFGAASRLIDALEAAFPPPRAFVLRFRDVPMADASGVNAVERFLKRCESHGVHVVFCELRPGVHAVLRKLHVLERVEEAASYEDAITVAAVAAERR</sequence>
<evidence type="ECO:0000313" key="8">
    <source>
        <dbReference type="Proteomes" id="UP000431269"/>
    </source>
</evidence>
<feature type="transmembrane region" description="Helical" evidence="5">
    <location>
        <begin position="384"/>
        <end position="414"/>
    </location>
</feature>
<organism evidence="7 8">
    <name type="scientific">Terricaulis silvestris</name>
    <dbReference type="NCBI Taxonomy" id="2686094"/>
    <lineage>
        <taxon>Bacteria</taxon>
        <taxon>Pseudomonadati</taxon>
        <taxon>Pseudomonadota</taxon>
        <taxon>Alphaproteobacteria</taxon>
        <taxon>Caulobacterales</taxon>
        <taxon>Caulobacteraceae</taxon>
        <taxon>Terricaulis</taxon>
    </lineage>
</organism>
<comment type="subcellular location">
    <subcellularLocation>
        <location evidence="1">Membrane</location>
        <topology evidence="1">Multi-pass membrane protein</topology>
    </subcellularLocation>
</comment>
<feature type="transmembrane region" description="Helical" evidence="5">
    <location>
        <begin position="180"/>
        <end position="198"/>
    </location>
</feature>
<dbReference type="EMBL" id="CP047045">
    <property type="protein sequence ID" value="QGZ95176.1"/>
    <property type="molecule type" value="Genomic_DNA"/>
</dbReference>
<dbReference type="InterPro" id="IPR002645">
    <property type="entry name" value="STAS_dom"/>
</dbReference>
<feature type="transmembrane region" description="Helical" evidence="5">
    <location>
        <begin position="128"/>
        <end position="144"/>
    </location>
</feature>
<keyword evidence="4 5" id="KW-0472">Membrane</keyword>
<dbReference type="RefSeq" id="WP_228446045.1">
    <property type="nucleotide sequence ID" value="NZ_CP047045.1"/>
</dbReference>
<keyword evidence="8" id="KW-1185">Reference proteome</keyword>
<evidence type="ECO:0000256" key="4">
    <source>
        <dbReference type="ARBA" id="ARBA00023136"/>
    </source>
</evidence>
<name>A0A6I6MPA3_9CAUL</name>
<dbReference type="GO" id="GO:0055085">
    <property type="term" value="P:transmembrane transport"/>
    <property type="evidence" value="ECO:0007669"/>
    <property type="project" value="InterPro"/>
</dbReference>
<dbReference type="AlphaFoldDB" id="A0A6I6MPA3"/>
<feature type="transmembrane region" description="Helical" evidence="5">
    <location>
        <begin position="150"/>
        <end position="168"/>
    </location>
</feature>
<dbReference type="Gene3D" id="3.30.750.24">
    <property type="entry name" value="STAS domain"/>
    <property type="match status" value="1"/>
</dbReference>
<dbReference type="InterPro" id="IPR036513">
    <property type="entry name" value="STAS_dom_sf"/>
</dbReference>
<feature type="transmembrane region" description="Helical" evidence="5">
    <location>
        <begin position="252"/>
        <end position="269"/>
    </location>
</feature>